<dbReference type="EMBL" id="KZ857548">
    <property type="protein sequence ID" value="RDX40563.1"/>
    <property type="molecule type" value="Genomic_DNA"/>
</dbReference>
<gene>
    <name evidence="2" type="ORF">OH76DRAFT_332651</name>
</gene>
<evidence type="ECO:0000313" key="2">
    <source>
        <dbReference type="EMBL" id="RDX40563.1"/>
    </source>
</evidence>
<sequence length="126" mass="14195">MALVSARSPSARLAPSFCSCLLSPSLSLPRRTRPYAHRPLSCRPRALWPLAYPRQSLGRMYATFMYRRGSLSFSPMRTPCVQSSTRRNPWPSPHSISKMSLAWALPDPRPQFPNLDRPPRATNATA</sequence>
<name>A0A371CJV5_9APHY</name>
<proteinExistence type="predicted"/>
<protein>
    <submittedName>
        <fullName evidence="2">Uncharacterized protein</fullName>
    </submittedName>
</protein>
<evidence type="ECO:0000256" key="1">
    <source>
        <dbReference type="SAM" id="MobiDB-lite"/>
    </source>
</evidence>
<reference evidence="2 3" key="1">
    <citation type="journal article" date="2018" name="Biotechnol. Biofuels">
        <title>Integrative visual omics of the white-rot fungus Polyporus brumalis exposes the biotechnological potential of its oxidative enzymes for delignifying raw plant biomass.</title>
        <authorList>
            <person name="Miyauchi S."/>
            <person name="Rancon A."/>
            <person name="Drula E."/>
            <person name="Hage H."/>
            <person name="Chaduli D."/>
            <person name="Favel A."/>
            <person name="Grisel S."/>
            <person name="Henrissat B."/>
            <person name="Herpoel-Gimbert I."/>
            <person name="Ruiz-Duenas F.J."/>
            <person name="Chevret D."/>
            <person name="Hainaut M."/>
            <person name="Lin J."/>
            <person name="Wang M."/>
            <person name="Pangilinan J."/>
            <person name="Lipzen A."/>
            <person name="Lesage-Meessen L."/>
            <person name="Navarro D."/>
            <person name="Riley R."/>
            <person name="Grigoriev I.V."/>
            <person name="Zhou S."/>
            <person name="Raouche S."/>
            <person name="Rosso M.N."/>
        </authorList>
    </citation>
    <scope>NUCLEOTIDE SEQUENCE [LARGE SCALE GENOMIC DNA]</scope>
    <source>
        <strain evidence="2 3">BRFM 1820</strain>
    </source>
</reference>
<evidence type="ECO:0000313" key="3">
    <source>
        <dbReference type="Proteomes" id="UP000256964"/>
    </source>
</evidence>
<accession>A0A371CJV5</accession>
<feature type="region of interest" description="Disordered" evidence="1">
    <location>
        <begin position="105"/>
        <end position="126"/>
    </location>
</feature>
<keyword evidence="3" id="KW-1185">Reference proteome</keyword>
<organism evidence="2 3">
    <name type="scientific">Lentinus brumalis</name>
    <dbReference type="NCBI Taxonomy" id="2498619"/>
    <lineage>
        <taxon>Eukaryota</taxon>
        <taxon>Fungi</taxon>
        <taxon>Dikarya</taxon>
        <taxon>Basidiomycota</taxon>
        <taxon>Agaricomycotina</taxon>
        <taxon>Agaricomycetes</taxon>
        <taxon>Polyporales</taxon>
        <taxon>Polyporaceae</taxon>
        <taxon>Lentinus</taxon>
    </lineage>
</organism>
<dbReference type="AlphaFoldDB" id="A0A371CJV5"/>
<dbReference type="Proteomes" id="UP000256964">
    <property type="component" value="Unassembled WGS sequence"/>
</dbReference>